<dbReference type="Gene3D" id="3.40.50.720">
    <property type="entry name" value="NAD(P)-binding Rossmann-like Domain"/>
    <property type="match status" value="1"/>
</dbReference>
<evidence type="ECO:0000256" key="5">
    <source>
        <dbReference type="ARBA" id="ARBA00023277"/>
    </source>
</evidence>
<keyword evidence="5" id="KW-0119">Carbohydrate metabolism</keyword>
<evidence type="ECO:0000256" key="1">
    <source>
        <dbReference type="ARBA" id="ARBA00001911"/>
    </source>
</evidence>
<dbReference type="EMBL" id="JACQPB010000002">
    <property type="protein sequence ID" value="MBI4209932.1"/>
    <property type="molecule type" value="Genomic_DNA"/>
</dbReference>
<evidence type="ECO:0000256" key="3">
    <source>
        <dbReference type="ARBA" id="ARBA00023027"/>
    </source>
</evidence>
<dbReference type="NCBIfam" id="TIGR01179">
    <property type="entry name" value="galE"/>
    <property type="match status" value="1"/>
</dbReference>
<comment type="cofactor">
    <cofactor evidence="1">
        <name>NAD(+)</name>
        <dbReference type="ChEBI" id="CHEBI:57540"/>
    </cofactor>
</comment>
<proteinExistence type="inferred from homology"/>
<dbReference type="EC" id="5.1.3.2" evidence="7"/>
<dbReference type="PANTHER" id="PTHR43725:SF53">
    <property type="entry name" value="UDP-ARABINOSE 4-EPIMERASE 1"/>
    <property type="match status" value="1"/>
</dbReference>
<dbReference type="InterPro" id="IPR036291">
    <property type="entry name" value="NAD(P)-bd_dom_sf"/>
</dbReference>
<sequence>MKVLVTGGAGYIGSVVSRALLEETTEVAIVDNLAGGHREAVPKGARFYRTDILEKKNLSRAMARERPDAVMHFAASMQVGESMREPLKYYRNNVLGTANVLEAMAENGCSAIVFSSTAAVYGTPKTMPITEDEVPKPVNPYGSSKLAAESMIREFAGTNGTKYAILRYFNAAGSAFGIMGESHKPETHIIPMCLNAALHGKKLEVFGTDYPTKDGTCIRDYVHVLDIAKAHMKALDYALKKPSDCFNIASGSGHSVMEVIGVAEKASGKKIKTENRPRRPGDPAELVASNNKALEKLGWKPGLNLEEMVSSALEWERHKKF</sequence>
<dbReference type="PROSITE" id="PS00061">
    <property type="entry name" value="ADH_SHORT"/>
    <property type="match status" value="1"/>
</dbReference>
<dbReference type="InterPro" id="IPR001509">
    <property type="entry name" value="Epimerase_deHydtase"/>
</dbReference>
<dbReference type="AlphaFoldDB" id="A0A8T3YJE7"/>
<comment type="caution">
    <text evidence="7">The sequence shown here is derived from an EMBL/GenBank/DDBJ whole genome shotgun (WGS) entry which is preliminary data.</text>
</comment>
<evidence type="ECO:0000256" key="2">
    <source>
        <dbReference type="ARBA" id="ARBA00007637"/>
    </source>
</evidence>
<dbReference type="Gene3D" id="3.90.25.10">
    <property type="entry name" value="UDP-galactose 4-epimerase, domain 1"/>
    <property type="match status" value="1"/>
</dbReference>
<dbReference type="GO" id="GO:0003978">
    <property type="term" value="F:UDP-glucose 4-epimerase activity"/>
    <property type="evidence" value="ECO:0007669"/>
    <property type="project" value="UniProtKB-EC"/>
</dbReference>
<evidence type="ECO:0000259" key="6">
    <source>
        <dbReference type="Pfam" id="PF01370"/>
    </source>
</evidence>
<dbReference type="InterPro" id="IPR005886">
    <property type="entry name" value="UDP_G4E"/>
</dbReference>
<dbReference type="PANTHER" id="PTHR43725">
    <property type="entry name" value="UDP-GLUCOSE 4-EPIMERASE"/>
    <property type="match status" value="1"/>
</dbReference>
<evidence type="ECO:0000256" key="4">
    <source>
        <dbReference type="ARBA" id="ARBA00023235"/>
    </source>
</evidence>
<protein>
    <submittedName>
        <fullName evidence="7">UDP-glucose 4-epimerase GalE</fullName>
        <ecNumber evidence="7">5.1.3.2</ecNumber>
    </submittedName>
</protein>
<dbReference type="GO" id="GO:0006012">
    <property type="term" value="P:galactose metabolic process"/>
    <property type="evidence" value="ECO:0007669"/>
    <property type="project" value="InterPro"/>
</dbReference>
<dbReference type="Proteomes" id="UP000732298">
    <property type="component" value="Unassembled WGS sequence"/>
</dbReference>
<reference evidence="7" key="1">
    <citation type="submission" date="2020-07" db="EMBL/GenBank/DDBJ databases">
        <title>Huge and variable diversity of episymbiotic CPR bacteria and DPANN archaea in groundwater ecosystems.</title>
        <authorList>
            <person name="He C.Y."/>
            <person name="Keren R."/>
            <person name="Whittaker M."/>
            <person name="Farag I.F."/>
            <person name="Doudna J."/>
            <person name="Cate J.H.D."/>
            <person name="Banfield J.F."/>
        </authorList>
    </citation>
    <scope>NUCLEOTIDE SEQUENCE</scope>
    <source>
        <strain evidence="7">NC_groundwater_1296_Ag_S-0.2um_52_80</strain>
    </source>
</reference>
<dbReference type="Pfam" id="PF01370">
    <property type="entry name" value="Epimerase"/>
    <property type="match status" value="1"/>
</dbReference>
<organism evidence="7 8">
    <name type="scientific">Candidatus Iainarchaeum sp</name>
    <dbReference type="NCBI Taxonomy" id="3101447"/>
    <lineage>
        <taxon>Archaea</taxon>
        <taxon>Candidatus Iainarchaeota</taxon>
        <taxon>Candidatus Iainarchaeia</taxon>
        <taxon>Candidatus Iainarchaeales</taxon>
        <taxon>Candidatus Iainarchaeaceae</taxon>
        <taxon>Candidatus Iainarchaeum</taxon>
    </lineage>
</organism>
<keyword evidence="4 7" id="KW-0413">Isomerase</keyword>
<keyword evidence="3" id="KW-0520">NAD</keyword>
<dbReference type="CDD" id="cd05247">
    <property type="entry name" value="UDP_G4E_1_SDR_e"/>
    <property type="match status" value="1"/>
</dbReference>
<evidence type="ECO:0000313" key="7">
    <source>
        <dbReference type="EMBL" id="MBI4209932.1"/>
    </source>
</evidence>
<comment type="similarity">
    <text evidence="2">Belongs to the NAD(P)-dependent epimerase/dehydratase family.</text>
</comment>
<dbReference type="InterPro" id="IPR020904">
    <property type="entry name" value="Sc_DH/Rdtase_CS"/>
</dbReference>
<dbReference type="SUPFAM" id="SSF51735">
    <property type="entry name" value="NAD(P)-binding Rossmann-fold domains"/>
    <property type="match status" value="1"/>
</dbReference>
<name>A0A8T3YJE7_9ARCH</name>
<feature type="domain" description="NAD-dependent epimerase/dehydratase" evidence="6">
    <location>
        <begin position="3"/>
        <end position="249"/>
    </location>
</feature>
<evidence type="ECO:0000313" key="8">
    <source>
        <dbReference type="Proteomes" id="UP000732298"/>
    </source>
</evidence>
<accession>A0A8T3YJE7</accession>
<gene>
    <name evidence="7" type="primary">galE</name>
    <name evidence="7" type="ORF">HY544_00275</name>
</gene>